<evidence type="ECO:0000313" key="10">
    <source>
        <dbReference type="EMBL" id="KAF2533432.1"/>
    </source>
</evidence>
<evidence type="ECO:0000256" key="9">
    <source>
        <dbReference type="RuleBase" id="RU361169"/>
    </source>
</evidence>
<evidence type="ECO:0000256" key="2">
    <source>
        <dbReference type="ARBA" id="ARBA00008834"/>
    </source>
</evidence>
<evidence type="ECO:0000256" key="4">
    <source>
        <dbReference type="ARBA" id="ARBA00022525"/>
    </source>
</evidence>
<dbReference type="SUPFAM" id="SSF51126">
    <property type="entry name" value="Pectin lyase-like"/>
    <property type="match status" value="1"/>
</dbReference>
<comment type="similarity">
    <text evidence="2 9">Belongs to the glycosyl hydrolase 28 family.</text>
</comment>
<evidence type="ECO:0000256" key="3">
    <source>
        <dbReference type="ARBA" id="ARBA00022512"/>
    </source>
</evidence>
<dbReference type="EMBL" id="QGKY02002305">
    <property type="protein sequence ID" value="KAF2533432.1"/>
    <property type="molecule type" value="Genomic_DNA"/>
</dbReference>
<comment type="subcellular location">
    <subcellularLocation>
        <location evidence="1">Secreted</location>
        <location evidence="1">Cell wall</location>
    </subcellularLocation>
</comment>
<evidence type="ECO:0000256" key="5">
    <source>
        <dbReference type="ARBA" id="ARBA00022801"/>
    </source>
</evidence>
<organism evidence="10">
    <name type="scientific">Brassica cretica</name>
    <name type="common">Mustard</name>
    <dbReference type="NCBI Taxonomy" id="69181"/>
    <lineage>
        <taxon>Eukaryota</taxon>
        <taxon>Viridiplantae</taxon>
        <taxon>Streptophyta</taxon>
        <taxon>Embryophyta</taxon>
        <taxon>Tracheophyta</taxon>
        <taxon>Spermatophyta</taxon>
        <taxon>Magnoliopsida</taxon>
        <taxon>eudicotyledons</taxon>
        <taxon>Gunneridae</taxon>
        <taxon>Pentapetalae</taxon>
        <taxon>rosids</taxon>
        <taxon>malvids</taxon>
        <taxon>Brassicales</taxon>
        <taxon>Brassicaceae</taxon>
        <taxon>Brassiceae</taxon>
        <taxon>Brassica</taxon>
    </lineage>
</organism>
<keyword evidence="3" id="KW-0134">Cell wall</keyword>
<protein>
    <recommendedName>
        <fullName evidence="11">Polygalacturonase</fullName>
    </recommendedName>
</protein>
<reference evidence="10" key="1">
    <citation type="submission" date="2019-12" db="EMBL/GenBank/DDBJ databases">
        <title>Genome sequencing and annotation of Brassica cretica.</title>
        <authorList>
            <person name="Studholme D.J."/>
            <person name="Sarris P.F."/>
        </authorList>
    </citation>
    <scope>NUCLEOTIDE SEQUENCE</scope>
    <source>
        <strain evidence="10">PFS-102/07</strain>
        <tissue evidence="10">Leaf</tissue>
    </source>
</reference>
<keyword evidence="7" id="KW-0961">Cell wall biogenesis/degradation</keyword>
<evidence type="ECO:0000256" key="6">
    <source>
        <dbReference type="ARBA" id="ARBA00023295"/>
    </source>
</evidence>
<dbReference type="InterPro" id="IPR000743">
    <property type="entry name" value="Glyco_hydro_28"/>
</dbReference>
<feature type="non-terminal residue" evidence="10">
    <location>
        <position position="1"/>
    </location>
</feature>
<keyword evidence="4" id="KW-0964">Secreted</keyword>
<gene>
    <name evidence="10" type="ORF">F2Q70_00032753</name>
</gene>
<dbReference type="Gene3D" id="2.160.20.10">
    <property type="entry name" value="Single-stranded right-handed beta-helix, Pectin lyase-like"/>
    <property type="match status" value="2"/>
</dbReference>
<dbReference type="GO" id="GO:0004650">
    <property type="term" value="F:polygalacturonase activity"/>
    <property type="evidence" value="ECO:0007669"/>
    <property type="project" value="InterPro"/>
</dbReference>
<dbReference type="Pfam" id="PF00295">
    <property type="entry name" value="Glyco_hydro_28"/>
    <property type="match status" value="1"/>
</dbReference>
<dbReference type="InterPro" id="IPR011050">
    <property type="entry name" value="Pectin_lyase_fold/virulence"/>
</dbReference>
<evidence type="ECO:0000256" key="7">
    <source>
        <dbReference type="ARBA" id="ARBA00023316"/>
    </source>
</evidence>
<name>A0A8S9FRU1_BRACR</name>
<feature type="active site" evidence="8">
    <location>
        <position position="185"/>
    </location>
</feature>
<evidence type="ECO:0000256" key="1">
    <source>
        <dbReference type="ARBA" id="ARBA00004191"/>
    </source>
</evidence>
<accession>A0A8S9FRU1</accession>
<keyword evidence="5 9" id="KW-0378">Hydrolase</keyword>
<dbReference type="PROSITE" id="PS00502">
    <property type="entry name" value="POLYGALACTURONASE"/>
    <property type="match status" value="1"/>
</dbReference>
<evidence type="ECO:0008006" key="11">
    <source>
        <dbReference type="Google" id="ProtNLM"/>
    </source>
</evidence>
<comment type="caution">
    <text evidence="10">The sequence shown here is derived from an EMBL/GenBank/DDBJ whole genome shotgun (WGS) entry which is preliminary data.</text>
</comment>
<dbReference type="GO" id="GO:0005975">
    <property type="term" value="P:carbohydrate metabolic process"/>
    <property type="evidence" value="ECO:0007669"/>
    <property type="project" value="InterPro"/>
</dbReference>
<proteinExistence type="inferred from homology"/>
<dbReference type="AlphaFoldDB" id="A0A8S9FRU1"/>
<dbReference type="GO" id="GO:0071555">
    <property type="term" value="P:cell wall organization"/>
    <property type="evidence" value="ECO:0007669"/>
    <property type="project" value="UniProtKB-KW"/>
</dbReference>
<evidence type="ECO:0000256" key="8">
    <source>
        <dbReference type="PROSITE-ProRule" id="PRU10052"/>
    </source>
</evidence>
<keyword evidence="6 9" id="KW-0326">Glycosidase</keyword>
<dbReference type="InterPro" id="IPR012334">
    <property type="entry name" value="Pectin_lyas_fold"/>
</dbReference>
<sequence>LQKQFLHFDEHSGEMEFTIIHYLRVLFFFIASSSYSFVVPGDKSSVLTVDVRSFGARANDHRDNTKAFVAAWDKACTSSSSTVDLIIPRGEFHVGPLRFSGPCTNVTNLTVRVKGHLKASTDLSKYRSGGGWIEFGWINGLTLTGGGTFDGQGALAWPFNNCTTDSHCKLLPTITITSIKCGPGHGISVGSLGRYPNEKDVKGLVVRDCKMSGTTNGIRIKTWADSPGLSAATNMTFQNIIMSNVTNPIIIDQSYCPFSSCTSSVPSKVKLSEIYFKNIRGTSSSKVAVQLHCSEGMPCKKVYLENVHLYLASSGGGSGKQQSSNGGSEAVSSSCRYVRANYIGTQSPPPCH</sequence>
<dbReference type="PANTHER" id="PTHR31375">
    <property type="match status" value="1"/>
</dbReference>